<gene>
    <name evidence="2" type="ORF">BESB_023600</name>
</gene>
<dbReference type="Proteomes" id="UP000224006">
    <property type="component" value="Chromosome XII"/>
</dbReference>
<dbReference type="KEGG" id="bbes:BESB_023600"/>
<feature type="region of interest" description="Disordered" evidence="1">
    <location>
        <begin position="96"/>
        <end position="139"/>
    </location>
</feature>
<feature type="region of interest" description="Disordered" evidence="1">
    <location>
        <begin position="640"/>
        <end position="660"/>
    </location>
</feature>
<dbReference type="EMBL" id="NWUJ01000013">
    <property type="protein sequence ID" value="PFH31868.1"/>
    <property type="molecule type" value="Genomic_DNA"/>
</dbReference>
<evidence type="ECO:0000313" key="3">
    <source>
        <dbReference type="Proteomes" id="UP000224006"/>
    </source>
</evidence>
<reference evidence="2 3" key="1">
    <citation type="submission" date="2017-09" db="EMBL/GenBank/DDBJ databases">
        <title>Genome sequencing of Besnoitia besnoiti strain Bb-Ger1.</title>
        <authorList>
            <person name="Schares G."/>
            <person name="Venepally P."/>
            <person name="Lorenzi H.A."/>
        </authorList>
    </citation>
    <scope>NUCLEOTIDE SEQUENCE [LARGE SCALE GENOMIC DNA]</scope>
    <source>
        <strain evidence="2 3">Bb-Ger1</strain>
    </source>
</reference>
<feature type="region of interest" description="Disordered" evidence="1">
    <location>
        <begin position="329"/>
        <end position="348"/>
    </location>
</feature>
<dbReference type="VEuPathDB" id="ToxoDB:BESB_023600"/>
<feature type="compositionally biased region" description="Acidic residues" evidence="1">
    <location>
        <begin position="127"/>
        <end position="137"/>
    </location>
</feature>
<accession>A0A2A9LZR5</accession>
<comment type="caution">
    <text evidence="2">The sequence shown here is derived from an EMBL/GenBank/DDBJ whole genome shotgun (WGS) entry which is preliminary data.</text>
</comment>
<proteinExistence type="predicted"/>
<dbReference type="OrthoDB" id="330721at2759"/>
<keyword evidence="3" id="KW-1185">Reference proteome</keyword>
<evidence type="ECO:0000313" key="2">
    <source>
        <dbReference type="EMBL" id="PFH31868.1"/>
    </source>
</evidence>
<dbReference type="RefSeq" id="XP_029215877.1">
    <property type="nucleotide sequence ID" value="XM_029361062.1"/>
</dbReference>
<evidence type="ECO:0000256" key="1">
    <source>
        <dbReference type="SAM" id="MobiDB-lite"/>
    </source>
</evidence>
<sequence length="660" mass="72694">MGRVTLPVAYPASADGVKHFSSRLPSPLISCHARPLFTVAGQPDRDASHRGRSRCLAAQRPVQLFASRPPLPSPFLRLPQVPQYIRAFSSLVISRSNKRAGDSTGRRSRRGGGRQRFPQSPAAGGDGEAESECDEDGLPGVVRRSLQNSLAPHAVPVSFWQAQAEQALRLLPSLLPFHLATLLLAHARAGVRHPPLAAAIVNQFADLTMRQRYHPLLLSPRPSAMASQASVEGGVNLKKRSTCSKPSPAESEKELQRVDFAAFSTVLLSLERLHLLHHPLVFEPAERLQRVLLHRLQGHCDAFTFRQLKRLMLLLAKLAALASTRSSRRGVQDASGEASDAGGGDRRRPLEDQGFLVEVMVAAAEKAVDADRPQNDAGAKKRTTLDDREMFSVVWCIGRFDQMIFSKVLRNRRTALAAGTLPEGGRMPENGLMEDSQCQACRRTSKHSLGATNGSPPDGEPDCRDEQEGDDDGFSCKWGPGGSAYEHSEKELTADMANMYAQAREKLLERAIQGIRAIILSRLRCAPLDAAMALDAFLVFKDPYMSAKAEHYLSFLLRTASLEELITLADGFKHLRIAQRRVWDIWCLHAERGVTSYVVAYEQWEGSGELPRRCPSADTLNAVRSWFTALRHPCSQVDTLQEKHAQRTEPTTGDVGTKDA</sequence>
<protein>
    <submittedName>
        <fullName evidence="2">Uncharacterized protein</fullName>
    </submittedName>
</protein>
<feature type="region of interest" description="Disordered" evidence="1">
    <location>
        <begin position="443"/>
        <end position="472"/>
    </location>
</feature>
<organism evidence="2 3">
    <name type="scientific">Besnoitia besnoiti</name>
    <name type="common">Apicomplexan protozoan</name>
    <dbReference type="NCBI Taxonomy" id="94643"/>
    <lineage>
        <taxon>Eukaryota</taxon>
        <taxon>Sar</taxon>
        <taxon>Alveolata</taxon>
        <taxon>Apicomplexa</taxon>
        <taxon>Conoidasida</taxon>
        <taxon>Coccidia</taxon>
        <taxon>Eucoccidiorida</taxon>
        <taxon>Eimeriorina</taxon>
        <taxon>Sarcocystidae</taxon>
        <taxon>Besnoitia</taxon>
    </lineage>
</organism>
<dbReference type="AlphaFoldDB" id="A0A2A9LZR5"/>
<name>A0A2A9LZR5_BESBE</name>
<dbReference type="GeneID" id="40307420"/>